<reference evidence="1" key="1">
    <citation type="submission" date="2022-05" db="EMBL/GenBank/DDBJ databases">
        <authorList>
            <person name="Okamura Y."/>
        </authorList>
    </citation>
    <scope>NUCLEOTIDE SEQUENCE</scope>
</reference>
<comment type="caution">
    <text evidence="1">The sequence shown here is derived from an EMBL/GenBank/DDBJ whole genome shotgun (WGS) entry which is preliminary data.</text>
</comment>
<name>A0A9P0TMR6_PIEBR</name>
<accession>A0A9P0TMR6</accession>
<dbReference type="EMBL" id="CALOZG010000042">
    <property type="protein sequence ID" value="CAH4034577.1"/>
    <property type="molecule type" value="Genomic_DNA"/>
</dbReference>
<organism evidence="1 2">
    <name type="scientific">Pieris brassicae</name>
    <name type="common">White butterfly</name>
    <name type="synonym">Large white butterfly</name>
    <dbReference type="NCBI Taxonomy" id="7116"/>
    <lineage>
        <taxon>Eukaryota</taxon>
        <taxon>Metazoa</taxon>
        <taxon>Ecdysozoa</taxon>
        <taxon>Arthropoda</taxon>
        <taxon>Hexapoda</taxon>
        <taxon>Insecta</taxon>
        <taxon>Pterygota</taxon>
        <taxon>Neoptera</taxon>
        <taxon>Endopterygota</taxon>
        <taxon>Lepidoptera</taxon>
        <taxon>Glossata</taxon>
        <taxon>Ditrysia</taxon>
        <taxon>Papilionoidea</taxon>
        <taxon>Pieridae</taxon>
        <taxon>Pierinae</taxon>
        <taxon>Pieris</taxon>
    </lineage>
</organism>
<evidence type="ECO:0000313" key="2">
    <source>
        <dbReference type="Proteomes" id="UP001152562"/>
    </source>
</evidence>
<keyword evidence="2" id="KW-1185">Reference proteome</keyword>
<dbReference type="Proteomes" id="UP001152562">
    <property type="component" value="Unassembled WGS sequence"/>
</dbReference>
<protein>
    <submittedName>
        <fullName evidence="1">Uncharacterized protein</fullName>
    </submittedName>
</protein>
<sequence length="82" mass="9436">MYIACEAVWQVRPDARSGLMSERVYPVSLRARATLSRVQLVPSRSTGRRRRVRTMSRLYRNFSDANTFSNFSNCSCGRIVCN</sequence>
<dbReference type="AlphaFoldDB" id="A0A9P0TMR6"/>
<evidence type="ECO:0000313" key="1">
    <source>
        <dbReference type="EMBL" id="CAH4034577.1"/>
    </source>
</evidence>
<proteinExistence type="predicted"/>
<gene>
    <name evidence="1" type="ORF">PIBRA_LOCUS10746</name>
</gene>